<keyword evidence="4" id="KW-1185">Reference proteome</keyword>
<evidence type="ECO:0000313" key="3">
    <source>
        <dbReference type="Proteomes" id="UP001144397"/>
    </source>
</evidence>
<reference evidence="1" key="1">
    <citation type="submission" date="2022-12" db="EMBL/GenBank/DDBJ databases">
        <title>Reference genome sequencing for broad-spectrum identification of bacterial and archaeal isolates by mass spectrometry.</title>
        <authorList>
            <person name="Sekiguchi Y."/>
            <person name="Tourlousse D.M."/>
        </authorList>
    </citation>
    <scope>NUCLEOTIDE SEQUENCE</scope>
    <source>
        <strain evidence="1">301</strain>
    </source>
</reference>
<reference evidence="2 4" key="2">
    <citation type="submission" date="2023-07" db="EMBL/GenBank/DDBJ databases">
        <title>Genomic Encyclopedia of Type Strains, Phase IV (KMG-IV): sequencing the most valuable type-strain genomes for metagenomic binning, comparative biology and taxonomic classification.</title>
        <authorList>
            <person name="Goeker M."/>
        </authorList>
    </citation>
    <scope>NUCLEOTIDE SEQUENCE [LARGE SCALE GENOMIC DNA]</scope>
    <source>
        <strain evidence="2 4">DSM 338</strain>
    </source>
</reference>
<comment type="caution">
    <text evidence="1">The sequence shown here is derived from an EMBL/GenBank/DDBJ whole genome shotgun (WGS) entry which is preliminary data.</text>
</comment>
<organism evidence="1 3">
    <name type="scientific">Xanthobacter flavus</name>
    <dbReference type="NCBI Taxonomy" id="281"/>
    <lineage>
        <taxon>Bacteria</taxon>
        <taxon>Pseudomonadati</taxon>
        <taxon>Pseudomonadota</taxon>
        <taxon>Alphaproteobacteria</taxon>
        <taxon>Hyphomicrobiales</taxon>
        <taxon>Xanthobacteraceae</taxon>
        <taxon>Xanthobacter</taxon>
    </lineage>
</organism>
<gene>
    <name evidence="2" type="ORF">GGQ86_002632</name>
    <name evidence="1" type="ORF">XFLAVUS301_25480</name>
</gene>
<dbReference type="GeneID" id="95763331"/>
<dbReference type="EMBL" id="JAVDPY010000004">
    <property type="protein sequence ID" value="MDR6334156.1"/>
    <property type="molecule type" value="Genomic_DNA"/>
</dbReference>
<evidence type="ECO:0000313" key="4">
    <source>
        <dbReference type="Proteomes" id="UP001245370"/>
    </source>
</evidence>
<dbReference type="Proteomes" id="UP001144397">
    <property type="component" value="Unassembled WGS sequence"/>
</dbReference>
<protein>
    <submittedName>
        <fullName evidence="1">Uncharacterized protein</fullName>
    </submittedName>
</protein>
<dbReference type="RefSeq" id="WP_281807775.1">
    <property type="nucleotide sequence ID" value="NZ_BSDO01000003.1"/>
</dbReference>
<dbReference type="AlphaFoldDB" id="A0A9W6FJM6"/>
<proteinExistence type="predicted"/>
<evidence type="ECO:0000313" key="2">
    <source>
        <dbReference type="EMBL" id="MDR6334156.1"/>
    </source>
</evidence>
<dbReference type="EMBL" id="BSDO01000003">
    <property type="protein sequence ID" value="GLI22874.1"/>
    <property type="molecule type" value="Genomic_DNA"/>
</dbReference>
<name>A0A9W6FJM6_XANFL</name>
<accession>A0A9W6FJM6</accession>
<dbReference type="Proteomes" id="UP001245370">
    <property type="component" value="Unassembled WGS sequence"/>
</dbReference>
<evidence type="ECO:0000313" key="1">
    <source>
        <dbReference type="EMBL" id="GLI22874.1"/>
    </source>
</evidence>
<sequence length="157" mass="16728">MRMGTEARHELERLMKVLPTARIVLLDANMERRQATRLALSALGVGSVREVASIDEVTDPSAQGTADVLVVQVDDPEDAPTNPFRFGAGIPAVLVAEVPAQQLVRVAGRTGYDAALGTPVAPRLLYRRIGSVLQRARRLGRPASAVIATPADLVTAN</sequence>
<dbReference type="InterPro" id="IPR011006">
    <property type="entry name" value="CheY-like_superfamily"/>
</dbReference>
<dbReference type="SUPFAM" id="SSF52172">
    <property type="entry name" value="CheY-like"/>
    <property type="match status" value="1"/>
</dbReference>